<organism evidence="1 2">
    <name type="scientific">Clostridium moutaii</name>
    <dbReference type="NCBI Taxonomy" id="3240932"/>
    <lineage>
        <taxon>Bacteria</taxon>
        <taxon>Bacillati</taxon>
        <taxon>Bacillota</taxon>
        <taxon>Clostridia</taxon>
        <taxon>Eubacteriales</taxon>
        <taxon>Clostridiaceae</taxon>
        <taxon>Clostridium</taxon>
    </lineage>
</organism>
<accession>A0ABV4BKB6</accession>
<evidence type="ECO:0000313" key="2">
    <source>
        <dbReference type="Proteomes" id="UP001564657"/>
    </source>
</evidence>
<proteinExistence type="predicted"/>
<reference evidence="1 2" key="1">
    <citation type="submission" date="2024-08" db="EMBL/GenBank/DDBJ databases">
        <title>Clostridium lapicellarii sp. nov., and Clostridium renhuaiense sp. nov., two species isolated from the mud in a fermentation cellar used for producing sauce-flavour Chinese liquors.</title>
        <authorList>
            <person name="Yang F."/>
            <person name="Wang H."/>
            <person name="Chen L.Q."/>
            <person name="Zhou N."/>
            <person name="Lu J.J."/>
            <person name="Pu X.X."/>
            <person name="Wan B."/>
            <person name="Wang L."/>
            <person name="Liu S.J."/>
        </authorList>
    </citation>
    <scope>NUCLEOTIDE SEQUENCE [LARGE SCALE GENOMIC DNA]</scope>
    <source>
        <strain evidence="1 2">MT-5</strain>
    </source>
</reference>
<protein>
    <submittedName>
        <fullName evidence="1">Uncharacterized protein</fullName>
    </submittedName>
</protein>
<sequence>MIYEDPQKKAFLFYEKQKNIILFRMPCEQGGRAVDKLSSMQDSDG</sequence>
<keyword evidence="2" id="KW-1185">Reference proteome</keyword>
<comment type="caution">
    <text evidence="1">The sequence shown here is derived from an EMBL/GenBank/DDBJ whole genome shotgun (WGS) entry which is preliminary data.</text>
</comment>
<name>A0ABV4BKB6_9CLOT</name>
<dbReference type="RefSeq" id="WP_369703130.1">
    <property type="nucleotide sequence ID" value="NZ_JBGEWD010000002.1"/>
</dbReference>
<evidence type="ECO:0000313" key="1">
    <source>
        <dbReference type="EMBL" id="MEY7999241.1"/>
    </source>
</evidence>
<dbReference type="EMBL" id="JBGEWD010000002">
    <property type="protein sequence ID" value="MEY7999241.1"/>
    <property type="molecule type" value="Genomic_DNA"/>
</dbReference>
<gene>
    <name evidence="1" type="ORF">AB8U03_03335</name>
</gene>
<dbReference type="Proteomes" id="UP001564657">
    <property type="component" value="Unassembled WGS sequence"/>
</dbReference>